<sequence>MTQRHIGSEVIDCTATDVGEELREHTGGRGPGVCIEAVGMEARSDSPVHLYDQAEQQLRLPDGPAVRH</sequence>
<dbReference type="EMBL" id="JAUSZV010000005">
    <property type="protein sequence ID" value="MDQ0913341.1"/>
    <property type="molecule type" value="Genomic_DNA"/>
</dbReference>
<dbReference type="InterPro" id="IPR036291">
    <property type="entry name" value="NAD(P)-bd_dom_sf"/>
</dbReference>
<dbReference type="Gene3D" id="3.40.50.720">
    <property type="entry name" value="NAD(P)-binding Rossmann-like Domain"/>
    <property type="match status" value="1"/>
</dbReference>
<dbReference type="Proteomes" id="UP001234216">
    <property type="component" value="Unassembled WGS sequence"/>
</dbReference>
<name>A0AAW8FTD5_9ACTN</name>
<dbReference type="RefSeq" id="WP_306986297.1">
    <property type="nucleotide sequence ID" value="NZ_JAUSZV010000005.1"/>
</dbReference>
<dbReference type="AlphaFoldDB" id="A0AAW8FTD5"/>
<proteinExistence type="predicted"/>
<gene>
    <name evidence="1" type="ORF">QFZ22_009326</name>
</gene>
<accession>A0AAW8FTD5</accession>
<reference evidence="1" key="1">
    <citation type="submission" date="2023-07" db="EMBL/GenBank/DDBJ databases">
        <title>Comparative genomics of wheat-associated soil bacteria to identify genetic determinants of phenazine resistance.</title>
        <authorList>
            <person name="Mouncey N."/>
        </authorList>
    </citation>
    <scope>NUCLEOTIDE SEQUENCE</scope>
    <source>
        <strain evidence="1">V4I22</strain>
    </source>
</reference>
<protein>
    <submittedName>
        <fullName evidence="1">Threonine dehydrogenase-like Zn-dependent dehydrogenase</fullName>
    </submittedName>
</protein>
<organism evidence="1 2">
    <name type="scientific">Streptomyces canus</name>
    <dbReference type="NCBI Taxonomy" id="58343"/>
    <lineage>
        <taxon>Bacteria</taxon>
        <taxon>Bacillati</taxon>
        <taxon>Actinomycetota</taxon>
        <taxon>Actinomycetes</taxon>
        <taxon>Kitasatosporales</taxon>
        <taxon>Streptomycetaceae</taxon>
        <taxon>Streptomyces</taxon>
        <taxon>Streptomyces aurantiacus group</taxon>
    </lineage>
</organism>
<evidence type="ECO:0000313" key="1">
    <source>
        <dbReference type="EMBL" id="MDQ0913341.1"/>
    </source>
</evidence>
<dbReference type="SUPFAM" id="SSF51735">
    <property type="entry name" value="NAD(P)-binding Rossmann-fold domains"/>
    <property type="match status" value="1"/>
</dbReference>
<evidence type="ECO:0000313" key="2">
    <source>
        <dbReference type="Proteomes" id="UP001234216"/>
    </source>
</evidence>
<comment type="caution">
    <text evidence="1">The sequence shown here is derived from an EMBL/GenBank/DDBJ whole genome shotgun (WGS) entry which is preliminary data.</text>
</comment>